<name>A0A932ENY4_9BACT</name>
<evidence type="ECO:0000313" key="3">
    <source>
        <dbReference type="Proteomes" id="UP000779809"/>
    </source>
</evidence>
<reference evidence="2" key="1">
    <citation type="submission" date="2020-07" db="EMBL/GenBank/DDBJ databases">
        <title>Huge and variable diversity of episymbiotic CPR bacteria and DPANN archaea in groundwater ecosystems.</title>
        <authorList>
            <person name="He C.Y."/>
            <person name="Keren R."/>
            <person name="Whittaker M."/>
            <person name="Farag I.F."/>
            <person name="Doudna J."/>
            <person name="Cate J.H.D."/>
            <person name="Banfield J.F."/>
        </authorList>
    </citation>
    <scope>NUCLEOTIDE SEQUENCE</scope>
    <source>
        <strain evidence="2">NC_groundwater_580_Pr5_B-0.1um_64_19</strain>
    </source>
</reference>
<gene>
    <name evidence="2" type="ORF">HYX28_05550</name>
</gene>
<dbReference type="Pfam" id="PF22752">
    <property type="entry name" value="DUF488-N3i"/>
    <property type="match status" value="1"/>
</dbReference>
<organism evidence="2 3">
    <name type="scientific">Candidatus Korobacter versatilis</name>
    <dbReference type="NCBI Taxonomy" id="658062"/>
    <lineage>
        <taxon>Bacteria</taxon>
        <taxon>Pseudomonadati</taxon>
        <taxon>Acidobacteriota</taxon>
        <taxon>Terriglobia</taxon>
        <taxon>Terriglobales</taxon>
        <taxon>Candidatus Korobacteraceae</taxon>
        <taxon>Candidatus Korobacter</taxon>
    </lineage>
</organism>
<dbReference type="InterPro" id="IPR052552">
    <property type="entry name" value="YeaO-like"/>
</dbReference>
<evidence type="ECO:0000256" key="1">
    <source>
        <dbReference type="SAM" id="MobiDB-lite"/>
    </source>
</evidence>
<dbReference type="EMBL" id="JACPNR010000006">
    <property type="protein sequence ID" value="MBI2678225.1"/>
    <property type="molecule type" value="Genomic_DNA"/>
</dbReference>
<sequence>MSIQLKRAYDKPSVSDGVRVLVDRLWPRGVSKDKAAIDEWLRDLAPSDSLRHWYHTNSLAWTVFRKRYLHELNEPSASAALERLYDLARKKKMLTLVYSARNTERNNAVVLKELLEGMRKPPSSSGPAKVAAVPMRATRRK</sequence>
<dbReference type="Proteomes" id="UP000779809">
    <property type="component" value="Unassembled WGS sequence"/>
</dbReference>
<feature type="region of interest" description="Disordered" evidence="1">
    <location>
        <begin position="120"/>
        <end position="141"/>
    </location>
</feature>
<dbReference type="PANTHER" id="PTHR36849">
    <property type="entry name" value="CYTOPLASMIC PROTEIN-RELATED"/>
    <property type="match status" value="1"/>
</dbReference>
<dbReference type="PANTHER" id="PTHR36849:SF1">
    <property type="entry name" value="CYTOPLASMIC PROTEIN"/>
    <property type="match status" value="1"/>
</dbReference>
<comment type="caution">
    <text evidence="2">The sequence shown here is derived from an EMBL/GenBank/DDBJ whole genome shotgun (WGS) entry which is preliminary data.</text>
</comment>
<protein>
    <submittedName>
        <fullName evidence="2">DUF488 family protein</fullName>
    </submittedName>
</protein>
<evidence type="ECO:0000313" key="2">
    <source>
        <dbReference type="EMBL" id="MBI2678225.1"/>
    </source>
</evidence>
<proteinExistence type="predicted"/>
<dbReference type="AlphaFoldDB" id="A0A932ENY4"/>
<accession>A0A932ENY4</accession>